<gene>
    <name evidence="2" type="ORF">HOV93_33890</name>
</gene>
<dbReference type="InterPro" id="IPR029063">
    <property type="entry name" value="SAM-dependent_MTases_sf"/>
</dbReference>
<dbReference type="GO" id="GO:0008168">
    <property type="term" value="F:methyltransferase activity"/>
    <property type="evidence" value="ECO:0007669"/>
    <property type="project" value="TreeGrafter"/>
</dbReference>
<evidence type="ECO:0000259" key="1">
    <source>
        <dbReference type="Pfam" id="PF13649"/>
    </source>
</evidence>
<dbReference type="Gene3D" id="3.40.50.150">
    <property type="entry name" value="Vaccinia Virus protein VP39"/>
    <property type="match status" value="1"/>
</dbReference>
<dbReference type="Pfam" id="PF13649">
    <property type="entry name" value="Methyltransf_25"/>
    <property type="match status" value="1"/>
</dbReference>
<dbReference type="EMBL" id="JABRWO010000009">
    <property type="protein sequence ID" value="MBA2116200.1"/>
    <property type="molecule type" value="Genomic_DNA"/>
</dbReference>
<comment type="caution">
    <text evidence="2">The sequence shown here is derived from an EMBL/GenBank/DDBJ whole genome shotgun (WGS) entry which is preliminary data.</text>
</comment>
<dbReference type="PANTHER" id="PTHR42912:SF93">
    <property type="entry name" value="N6-ADENOSINE-METHYLTRANSFERASE TMT1A"/>
    <property type="match status" value="1"/>
</dbReference>
<dbReference type="SUPFAM" id="SSF53335">
    <property type="entry name" value="S-adenosyl-L-methionine-dependent methyltransferases"/>
    <property type="match status" value="1"/>
</dbReference>
<sequence length="265" mass="30124">MLMMEQRRIVTWVGTYGGESVEAIIDLFLGLERMAPGSLETTAKAFQVAAQDYDIEKIVEFGCGSGVSTIELARLSGAPIIGVDNCAPFLAQLKQKIAQAGLDQQIQVREQSMEVAWRKGTCFDLIWCEGSAYAIGLENALQRWRELLKPGGRIALSDLVWIDTDPDAEVQEYWQNQGVTLCYPNDTLALFSSQGYQVVDYFIFPESDWQNYYQPLRARLPRWKAEYSYPENAGAIDQLFQEELRMYDQFKAQYGYAFFIAQRAP</sequence>
<dbReference type="InterPro" id="IPR041698">
    <property type="entry name" value="Methyltransf_25"/>
</dbReference>
<accession>A0A7V8V778</accession>
<dbReference type="CDD" id="cd02440">
    <property type="entry name" value="AdoMet_MTases"/>
    <property type="match status" value="1"/>
</dbReference>
<dbReference type="Proteomes" id="UP000551616">
    <property type="component" value="Unassembled WGS sequence"/>
</dbReference>
<feature type="domain" description="Methyltransferase" evidence="1">
    <location>
        <begin position="58"/>
        <end position="152"/>
    </location>
</feature>
<name>A0A7V8V778_9BACT</name>
<organism evidence="2 3">
    <name type="scientific">Bremerella alba</name>
    <dbReference type="NCBI Taxonomy" id="980252"/>
    <lineage>
        <taxon>Bacteria</taxon>
        <taxon>Pseudomonadati</taxon>
        <taxon>Planctomycetota</taxon>
        <taxon>Planctomycetia</taxon>
        <taxon>Pirellulales</taxon>
        <taxon>Pirellulaceae</taxon>
        <taxon>Bremerella</taxon>
    </lineage>
</organism>
<evidence type="ECO:0000313" key="2">
    <source>
        <dbReference type="EMBL" id="MBA2116200.1"/>
    </source>
</evidence>
<dbReference type="InterPro" id="IPR050508">
    <property type="entry name" value="Methyltransf_Superfamily"/>
</dbReference>
<dbReference type="AlphaFoldDB" id="A0A7V8V778"/>
<proteinExistence type="predicted"/>
<protein>
    <recommendedName>
        <fullName evidence="1">Methyltransferase domain-containing protein</fullName>
    </recommendedName>
</protein>
<keyword evidence="3" id="KW-1185">Reference proteome</keyword>
<reference evidence="2 3" key="1">
    <citation type="submission" date="2020-05" db="EMBL/GenBank/DDBJ databases">
        <title>Bremerella alba sp. nov., a novel planctomycete isolated from the surface of the macroalga Fucus spiralis.</title>
        <authorList>
            <person name="Godinho O."/>
            <person name="Botelho R."/>
            <person name="Albuquerque L."/>
            <person name="Wiegand S."/>
            <person name="Da Costa M.S."/>
            <person name="Lobo-Da-Cunha A."/>
            <person name="Jogler C."/>
            <person name="Lage O.M."/>
        </authorList>
    </citation>
    <scope>NUCLEOTIDE SEQUENCE [LARGE SCALE GENOMIC DNA]</scope>
    <source>
        <strain evidence="2 3">FF15</strain>
    </source>
</reference>
<evidence type="ECO:0000313" key="3">
    <source>
        <dbReference type="Proteomes" id="UP000551616"/>
    </source>
</evidence>
<dbReference type="PANTHER" id="PTHR42912">
    <property type="entry name" value="METHYLTRANSFERASE"/>
    <property type="match status" value="1"/>
</dbReference>